<organism evidence="2">
    <name type="scientific">Pacific flying fox faeces associated circular DNA molecule-2</name>
    <dbReference type="NCBI Taxonomy" id="1796020"/>
    <lineage>
        <taxon>unclassified sequences</taxon>
    </lineage>
</organism>
<accession>A0A140CTU6</accession>
<protein>
    <recommendedName>
        <fullName evidence="1">Replitron HUH endonuclease domain-containing protein</fullName>
    </recommendedName>
</protein>
<name>A0A140CTU6_9ZZZZ</name>
<feature type="domain" description="Replitron HUH endonuclease" evidence="1">
    <location>
        <begin position="21"/>
        <end position="131"/>
    </location>
</feature>
<reference evidence="2" key="1">
    <citation type="journal article" date="2016" name="Infect. Genet. Evol.">
        <title>Cycloviruses, gemycircularviruses and other novel replication-associated protein encoding circular viruses in Pacific flying fox (Pteropus tonganus) faeces.</title>
        <authorList>
            <person name="Male M.F."/>
            <person name="Kraberger S."/>
            <person name="Stainton D."/>
            <person name="Kami V."/>
            <person name="Varsani A."/>
        </authorList>
    </citation>
    <scope>NUCLEOTIDE SEQUENCE</scope>
    <source>
        <strain evidence="2">Tbat_A_25288</strain>
    </source>
</reference>
<dbReference type="EMBL" id="KT732826">
    <property type="protein sequence ID" value="AMH87753.1"/>
    <property type="molecule type" value="Genomic_DNA"/>
</dbReference>
<dbReference type="Pfam" id="PF21859">
    <property type="entry name" value="Replitron_HUH"/>
    <property type="match status" value="1"/>
</dbReference>
<sequence length="231" mass="27298">MQALSPQNKTLYIIYRMIYRLAITINQQGTREGWLREVAEWLQARDEVIRMVAAEEVGETGTKHLQVSAECTVQEGAMRNRIHDRWMELRGEKNKKGQKMSCTKMRKLWVRNVAYCCKDDGPRYLKDVTQEQLEQWIDDGKEDAKKNKRDTKTWNQQLLEACREQHAVTEDDIGRVIINEYLKIKKTIPDNFQLARQIQTIELLMKEGHWTQDDLIRHIVTQACQIKNRIL</sequence>
<dbReference type="AlphaFoldDB" id="A0A140CTU6"/>
<evidence type="ECO:0000259" key="1">
    <source>
        <dbReference type="Pfam" id="PF21859"/>
    </source>
</evidence>
<evidence type="ECO:0000313" key="2">
    <source>
        <dbReference type="EMBL" id="AMH87753.1"/>
    </source>
</evidence>
<dbReference type="InterPro" id="IPR054424">
    <property type="entry name" value="Replitron_HUH"/>
</dbReference>
<proteinExistence type="predicted"/>
<dbReference type="Gene3D" id="3.40.1310.20">
    <property type="match status" value="1"/>
</dbReference>